<organism evidence="2 3">
    <name type="scientific">Streptomyces hintoniae</name>
    <dbReference type="NCBI Taxonomy" id="3075521"/>
    <lineage>
        <taxon>Bacteria</taxon>
        <taxon>Bacillati</taxon>
        <taxon>Actinomycetota</taxon>
        <taxon>Actinomycetes</taxon>
        <taxon>Kitasatosporales</taxon>
        <taxon>Streptomycetaceae</taxon>
        <taxon>Streptomyces</taxon>
    </lineage>
</organism>
<keyword evidence="3" id="KW-1185">Reference proteome</keyword>
<evidence type="ECO:0000313" key="3">
    <source>
        <dbReference type="Proteomes" id="UP001180489"/>
    </source>
</evidence>
<dbReference type="RefSeq" id="WP_280903123.1">
    <property type="nucleotide sequence ID" value="NZ_JAVRFF010000015.1"/>
</dbReference>
<name>A0ABU2UK21_9ACTN</name>
<proteinExistence type="predicted"/>
<evidence type="ECO:0000256" key="1">
    <source>
        <dbReference type="SAM" id="MobiDB-lite"/>
    </source>
</evidence>
<gene>
    <name evidence="2" type="ORF">RM863_15430</name>
</gene>
<dbReference type="EMBL" id="JAVRFF010000015">
    <property type="protein sequence ID" value="MDT0473520.1"/>
    <property type="molecule type" value="Genomic_DNA"/>
</dbReference>
<reference evidence="2" key="1">
    <citation type="submission" date="2024-05" db="EMBL/GenBank/DDBJ databases">
        <title>30 novel species of actinomycetes from the DSMZ collection.</title>
        <authorList>
            <person name="Nouioui I."/>
        </authorList>
    </citation>
    <scope>NUCLEOTIDE SEQUENCE</scope>
    <source>
        <strain evidence="2">DSM 41014</strain>
    </source>
</reference>
<comment type="caution">
    <text evidence="2">The sequence shown here is derived from an EMBL/GenBank/DDBJ whole genome shotgun (WGS) entry which is preliminary data.</text>
</comment>
<feature type="region of interest" description="Disordered" evidence="1">
    <location>
        <begin position="86"/>
        <end position="113"/>
    </location>
</feature>
<evidence type="ECO:0000313" key="2">
    <source>
        <dbReference type="EMBL" id="MDT0473520.1"/>
    </source>
</evidence>
<protein>
    <submittedName>
        <fullName evidence="2">Uncharacterized protein</fullName>
    </submittedName>
</protein>
<accession>A0ABU2UK21</accession>
<sequence length="113" mass="12378">MSENPRLLPWPGPAGQRSYLVTDGGGRSRLSRLADQLEEAQLQAGDILLGHAADMLKDVDVNPWELRYLSACLHEALRDALRVAESRGDRLPVPEDDYTDNNGTSPHAEEAAS</sequence>
<dbReference type="Proteomes" id="UP001180489">
    <property type="component" value="Unassembled WGS sequence"/>
</dbReference>